<name>A0A9N8H3W7_9STRA</name>
<feature type="region of interest" description="Disordered" evidence="1">
    <location>
        <begin position="294"/>
        <end position="448"/>
    </location>
</feature>
<keyword evidence="3" id="KW-1185">Reference proteome</keyword>
<comment type="caution">
    <text evidence="2">The sequence shown here is derived from an EMBL/GenBank/DDBJ whole genome shotgun (WGS) entry which is preliminary data.</text>
</comment>
<organism evidence="2 3">
    <name type="scientific">Seminavis robusta</name>
    <dbReference type="NCBI Taxonomy" id="568900"/>
    <lineage>
        <taxon>Eukaryota</taxon>
        <taxon>Sar</taxon>
        <taxon>Stramenopiles</taxon>
        <taxon>Ochrophyta</taxon>
        <taxon>Bacillariophyta</taxon>
        <taxon>Bacillariophyceae</taxon>
        <taxon>Bacillariophycidae</taxon>
        <taxon>Naviculales</taxon>
        <taxon>Naviculaceae</taxon>
        <taxon>Seminavis</taxon>
    </lineage>
</organism>
<gene>
    <name evidence="2" type="ORF">SEMRO_1_G000860.1</name>
</gene>
<evidence type="ECO:0000313" key="2">
    <source>
        <dbReference type="EMBL" id="CAB9496108.1"/>
    </source>
</evidence>
<dbReference type="AlphaFoldDB" id="A0A9N8H3W7"/>
<feature type="compositionally biased region" description="Basic and acidic residues" evidence="1">
    <location>
        <begin position="355"/>
        <end position="368"/>
    </location>
</feature>
<sequence length="654" mass="74224">MYDPWRSRSGANSVEDDEMVTIIGAFDLTDAASVYDEPQSLYEGLMSYGDVLPASDSSASSSSHFYMDLTRLGTYLDEPSETTPTSPPQFYEGFYHSNSQYRPILTPTPPTPIPEFQVFDLTCFVDDAASRGSIVTPPAGPQRVAQQARNFGTPVSFYKAKPQTRVLYSLASPSQDYQEVIAAEYCSDYYPEIHGETETAIEEVRESEVVVLPVSQEASEENSTIHLTDFSRSSGWPGQSEDYYPFSSCNNSIVSRGGVGSTMTNDLFAIDCQKQLPIDTCDDQMFDQLCRGHQPADTSTVAVKKKEKQKWKKKVDPNITRRDRQEIRSCGTLPPPNDNDRRSKSNRKSSSHQTEQSRKKAAAVEKKLQLQKQQQRNANRSKSFHELPTVIPDSAPLKIRQNSTTSDDDEAPFRHDSNQSHTEAGILDDRKSVSSSSADSEGTSTTEDCSEYDVLDCREWMGNFINDLFDQDESKAIFYASSIAERHHIPTDRARKPQEDSDSKKKKKGSLLGDYMAIKDYCHYVLNNLDLAEVVENIDAGVYDNRLDDFLEDIELCLEDSIDKYETFLEHEARKWYSKHKDDGSVHTQQRHKELRLLAGDELMKQLETDFKMQLLDHFCDQISRQKQQQKKPRRNLAARRKAQRERTWCGAGM</sequence>
<feature type="region of interest" description="Disordered" evidence="1">
    <location>
        <begin position="627"/>
        <end position="654"/>
    </location>
</feature>
<feature type="compositionally biased region" description="Basic and acidic residues" evidence="1">
    <location>
        <begin position="314"/>
        <end position="327"/>
    </location>
</feature>
<reference evidence="2" key="1">
    <citation type="submission" date="2020-06" db="EMBL/GenBank/DDBJ databases">
        <authorList>
            <consortium name="Plant Systems Biology data submission"/>
        </authorList>
    </citation>
    <scope>NUCLEOTIDE SEQUENCE</scope>
    <source>
        <strain evidence="2">D6</strain>
    </source>
</reference>
<feature type="compositionally biased region" description="Basic and acidic residues" evidence="1">
    <location>
        <begin position="488"/>
        <end position="503"/>
    </location>
</feature>
<proteinExistence type="predicted"/>
<feature type="compositionally biased region" description="Low complexity" evidence="1">
    <location>
        <begin position="433"/>
        <end position="446"/>
    </location>
</feature>
<feature type="region of interest" description="Disordered" evidence="1">
    <location>
        <begin position="488"/>
        <end position="507"/>
    </location>
</feature>
<feature type="compositionally biased region" description="Basic residues" evidence="1">
    <location>
        <begin position="303"/>
        <end position="313"/>
    </location>
</feature>
<evidence type="ECO:0000313" key="3">
    <source>
        <dbReference type="Proteomes" id="UP001153069"/>
    </source>
</evidence>
<accession>A0A9N8H3W7</accession>
<dbReference type="EMBL" id="CAICTM010000001">
    <property type="protein sequence ID" value="CAB9496108.1"/>
    <property type="molecule type" value="Genomic_DNA"/>
</dbReference>
<dbReference type="Proteomes" id="UP001153069">
    <property type="component" value="Unassembled WGS sequence"/>
</dbReference>
<feature type="compositionally biased region" description="Basic residues" evidence="1">
    <location>
        <begin position="628"/>
        <end position="644"/>
    </location>
</feature>
<evidence type="ECO:0000256" key="1">
    <source>
        <dbReference type="SAM" id="MobiDB-lite"/>
    </source>
</evidence>
<protein>
    <submittedName>
        <fullName evidence="2">Uncharacterized protein</fullName>
    </submittedName>
</protein>